<gene>
    <name evidence="3" type="ORF">KFL_006740020</name>
</gene>
<keyword evidence="4" id="KW-1185">Reference proteome</keyword>
<dbReference type="PANTHER" id="PTHR46398">
    <property type="entry name" value="ALPHA/BETA-HYDROLASES SUPERFAMILY PROTEIN"/>
    <property type="match status" value="1"/>
</dbReference>
<dbReference type="CDD" id="cd00519">
    <property type="entry name" value="Lipase_3"/>
    <property type="match status" value="1"/>
</dbReference>
<dbReference type="PANTHER" id="PTHR46398:SF7">
    <property type="entry name" value="ALPHA_BETA-HYDROLASES SUPERFAMILY PROTEIN"/>
    <property type="match status" value="1"/>
</dbReference>
<feature type="domain" description="Fungal lipase-type" evidence="2">
    <location>
        <begin position="101"/>
        <end position="237"/>
    </location>
</feature>
<evidence type="ECO:0000313" key="4">
    <source>
        <dbReference type="Proteomes" id="UP000054558"/>
    </source>
</evidence>
<dbReference type="Pfam" id="PF01764">
    <property type="entry name" value="Lipase_3"/>
    <property type="match status" value="1"/>
</dbReference>
<reference evidence="3 4" key="1">
    <citation type="journal article" date="2014" name="Nat. Commun.">
        <title>Klebsormidium flaccidum genome reveals primary factors for plant terrestrial adaptation.</title>
        <authorList>
            <person name="Hori K."/>
            <person name="Maruyama F."/>
            <person name="Fujisawa T."/>
            <person name="Togashi T."/>
            <person name="Yamamoto N."/>
            <person name="Seo M."/>
            <person name="Sato S."/>
            <person name="Yamada T."/>
            <person name="Mori H."/>
            <person name="Tajima N."/>
            <person name="Moriyama T."/>
            <person name="Ikeuchi M."/>
            <person name="Watanabe M."/>
            <person name="Wada H."/>
            <person name="Kobayashi K."/>
            <person name="Saito M."/>
            <person name="Masuda T."/>
            <person name="Sasaki-Sekimoto Y."/>
            <person name="Mashiguchi K."/>
            <person name="Awai K."/>
            <person name="Shimojima M."/>
            <person name="Masuda S."/>
            <person name="Iwai M."/>
            <person name="Nobusawa T."/>
            <person name="Narise T."/>
            <person name="Kondo S."/>
            <person name="Saito H."/>
            <person name="Sato R."/>
            <person name="Murakawa M."/>
            <person name="Ihara Y."/>
            <person name="Oshima-Yamada Y."/>
            <person name="Ohtaka K."/>
            <person name="Satoh M."/>
            <person name="Sonobe K."/>
            <person name="Ishii M."/>
            <person name="Ohtani R."/>
            <person name="Kanamori-Sato M."/>
            <person name="Honoki R."/>
            <person name="Miyazaki D."/>
            <person name="Mochizuki H."/>
            <person name="Umetsu J."/>
            <person name="Higashi K."/>
            <person name="Shibata D."/>
            <person name="Kamiya Y."/>
            <person name="Sato N."/>
            <person name="Nakamura Y."/>
            <person name="Tabata S."/>
            <person name="Ida S."/>
            <person name="Kurokawa K."/>
            <person name="Ohta H."/>
        </authorList>
    </citation>
    <scope>NUCLEOTIDE SEQUENCE [LARGE SCALE GENOMIC DNA]</scope>
    <source>
        <strain evidence="3 4">NIES-2285</strain>
    </source>
</reference>
<feature type="compositionally biased region" description="Acidic residues" evidence="1">
    <location>
        <begin position="508"/>
        <end position="517"/>
    </location>
</feature>
<feature type="region of interest" description="Disordered" evidence="1">
    <location>
        <begin position="435"/>
        <end position="530"/>
    </location>
</feature>
<feature type="compositionally biased region" description="Basic and acidic residues" evidence="1">
    <location>
        <begin position="361"/>
        <end position="404"/>
    </location>
</feature>
<dbReference type="Gene3D" id="3.40.50.1820">
    <property type="entry name" value="alpha/beta hydrolase"/>
    <property type="match status" value="1"/>
</dbReference>
<evidence type="ECO:0000256" key="1">
    <source>
        <dbReference type="SAM" id="MobiDB-lite"/>
    </source>
</evidence>
<feature type="compositionally biased region" description="Basic and acidic residues" evidence="1">
    <location>
        <begin position="518"/>
        <end position="530"/>
    </location>
</feature>
<proteinExistence type="predicted"/>
<evidence type="ECO:0000313" key="3">
    <source>
        <dbReference type="EMBL" id="GAQ90688.1"/>
    </source>
</evidence>
<sequence length="530" mass="58663">MCPLLPYVLGAWCAGWCGSRLCRSGTADSRGEEWKAASMEEAQEILHFARLNMGAYAASPKEAVRDAGEVVAYSPEPRLVAGTQHCPAHIIYQDDDRTTVVVAVRGLDMGSRYDFRTLCDNHKGKTMYQGGYVHHGLLQAAECLLKMEGEYVAGLLAKHPDYHLVFVGHSLGAGIAMLATILVADDGSRVGGISRDRLKGYGIAPPRAVSLDLAVKYADVVNGVVLQDDFLPRMSTTTIAKIWPVADRTSCFCRYGITCACCFIIPRCLRDSCISDSRRLKDPRRLYPAGRLYHVVVKEPWRWHPPPKLLTGVPVKGRFERVVITTSTFVDHNLTALIDTLTEKMVVAPLSAPLTTPPTPHKMERLARQNSRREDKERAESEMQKLEPARQRVEAQKVARDQAREGAGQAKRAGLEQTILDIRRRAGLERKEMQRLGGGESAPQGSGQNVSHGEEERTAKPDGAREEGRSDAHVGPRLEVAAKRELEAPRQDREEGDEREERGATESNVEEVETEGEVEGRQPGHEPSRH</sequence>
<dbReference type="Proteomes" id="UP000054558">
    <property type="component" value="Unassembled WGS sequence"/>
</dbReference>
<dbReference type="SUPFAM" id="SSF53474">
    <property type="entry name" value="alpha/beta-Hydrolases"/>
    <property type="match status" value="1"/>
</dbReference>
<dbReference type="OrthoDB" id="438440at2759"/>
<dbReference type="AlphaFoldDB" id="A0A1Y1IRC4"/>
<protein>
    <recommendedName>
        <fullName evidence="2">Fungal lipase-type domain-containing protein</fullName>
    </recommendedName>
</protein>
<accession>A0A1Y1IRC4</accession>
<feature type="compositionally biased region" description="Basic and acidic residues" evidence="1">
    <location>
        <begin position="452"/>
        <end position="493"/>
    </location>
</feature>
<organism evidence="3 4">
    <name type="scientific">Klebsormidium nitens</name>
    <name type="common">Green alga</name>
    <name type="synonym">Ulothrix nitens</name>
    <dbReference type="NCBI Taxonomy" id="105231"/>
    <lineage>
        <taxon>Eukaryota</taxon>
        <taxon>Viridiplantae</taxon>
        <taxon>Streptophyta</taxon>
        <taxon>Klebsormidiophyceae</taxon>
        <taxon>Klebsormidiales</taxon>
        <taxon>Klebsormidiaceae</taxon>
        <taxon>Klebsormidium</taxon>
    </lineage>
</organism>
<evidence type="ECO:0000259" key="2">
    <source>
        <dbReference type="Pfam" id="PF01764"/>
    </source>
</evidence>
<dbReference type="InterPro" id="IPR002921">
    <property type="entry name" value="Fungal_lipase-type"/>
</dbReference>
<dbReference type="InterPro" id="IPR029058">
    <property type="entry name" value="AB_hydrolase_fold"/>
</dbReference>
<dbReference type="GO" id="GO:0006629">
    <property type="term" value="P:lipid metabolic process"/>
    <property type="evidence" value="ECO:0007669"/>
    <property type="project" value="InterPro"/>
</dbReference>
<dbReference type="EMBL" id="DF237623">
    <property type="protein sequence ID" value="GAQ90688.1"/>
    <property type="molecule type" value="Genomic_DNA"/>
</dbReference>
<name>A0A1Y1IRC4_KLENI</name>
<dbReference type="OMA" id="GCIRWAW"/>
<feature type="region of interest" description="Disordered" evidence="1">
    <location>
        <begin position="351"/>
        <end position="412"/>
    </location>
</feature>